<organism evidence="2 3">
    <name type="scientific">Methylovirgula ligni</name>
    <dbReference type="NCBI Taxonomy" id="569860"/>
    <lineage>
        <taxon>Bacteria</taxon>
        <taxon>Pseudomonadati</taxon>
        <taxon>Pseudomonadota</taxon>
        <taxon>Alphaproteobacteria</taxon>
        <taxon>Hyphomicrobiales</taxon>
        <taxon>Beijerinckiaceae</taxon>
        <taxon>Methylovirgula</taxon>
    </lineage>
</organism>
<evidence type="ECO:0000313" key="3">
    <source>
        <dbReference type="Proteomes" id="UP000256900"/>
    </source>
</evidence>
<sequence length="90" mass="9612">MQSFTRCLFAAALLAAAPGSALAHFRHSQHCVVTGPGLILKMSHYQQPDGTYDSVSDFVRDVNGTPCGIDCPAPSRVIWASPPSYVCPGY</sequence>
<feature type="chain" id="PRO_5017717919" evidence="1">
    <location>
        <begin position="24"/>
        <end position="90"/>
    </location>
</feature>
<reference evidence="2 3" key="1">
    <citation type="submission" date="2018-08" db="EMBL/GenBank/DDBJ databases">
        <title>Genomic Encyclopedia of Type Strains, Phase IV (KMG-IV): sequencing the most valuable type-strain genomes for metagenomic binning, comparative biology and taxonomic classification.</title>
        <authorList>
            <person name="Goeker M."/>
        </authorList>
    </citation>
    <scope>NUCLEOTIDE SEQUENCE [LARGE SCALE GENOMIC DNA]</scope>
    <source>
        <strain evidence="2 3">BW863</strain>
    </source>
</reference>
<protein>
    <submittedName>
        <fullName evidence="2">Uncharacterized protein</fullName>
    </submittedName>
</protein>
<feature type="signal peptide" evidence="1">
    <location>
        <begin position="1"/>
        <end position="23"/>
    </location>
</feature>
<keyword evidence="1" id="KW-0732">Signal</keyword>
<name>A0A3D9YPJ4_9HYPH</name>
<dbReference type="Proteomes" id="UP000256900">
    <property type="component" value="Unassembled WGS sequence"/>
</dbReference>
<dbReference type="RefSeq" id="WP_115837166.1">
    <property type="nucleotide sequence ID" value="NZ_CP025086.1"/>
</dbReference>
<gene>
    <name evidence="2" type="ORF">DES32_2629</name>
</gene>
<dbReference type="EMBL" id="QUMO01000004">
    <property type="protein sequence ID" value="REF84520.1"/>
    <property type="molecule type" value="Genomic_DNA"/>
</dbReference>
<accession>A0A3D9YPJ4</accession>
<proteinExistence type="predicted"/>
<dbReference type="AlphaFoldDB" id="A0A3D9YPJ4"/>
<dbReference type="OrthoDB" id="9987017at2"/>
<evidence type="ECO:0000313" key="2">
    <source>
        <dbReference type="EMBL" id="REF84520.1"/>
    </source>
</evidence>
<evidence type="ECO:0000256" key="1">
    <source>
        <dbReference type="SAM" id="SignalP"/>
    </source>
</evidence>
<keyword evidence="3" id="KW-1185">Reference proteome</keyword>
<comment type="caution">
    <text evidence="2">The sequence shown here is derived from an EMBL/GenBank/DDBJ whole genome shotgun (WGS) entry which is preliminary data.</text>
</comment>